<evidence type="ECO:0000313" key="3">
    <source>
        <dbReference type="Proteomes" id="UP001303046"/>
    </source>
</evidence>
<accession>A0ABR1CN37</accession>
<organism evidence="2 3">
    <name type="scientific">Necator americanus</name>
    <name type="common">Human hookworm</name>
    <dbReference type="NCBI Taxonomy" id="51031"/>
    <lineage>
        <taxon>Eukaryota</taxon>
        <taxon>Metazoa</taxon>
        <taxon>Ecdysozoa</taxon>
        <taxon>Nematoda</taxon>
        <taxon>Chromadorea</taxon>
        <taxon>Rhabditida</taxon>
        <taxon>Rhabditina</taxon>
        <taxon>Rhabditomorpha</taxon>
        <taxon>Strongyloidea</taxon>
        <taxon>Ancylostomatidae</taxon>
        <taxon>Bunostominae</taxon>
        <taxon>Necator</taxon>
    </lineage>
</organism>
<dbReference type="Proteomes" id="UP001303046">
    <property type="component" value="Unassembled WGS sequence"/>
</dbReference>
<evidence type="ECO:0000256" key="1">
    <source>
        <dbReference type="SAM" id="MobiDB-lite"/>
    </source>
</evidence>
<feature type="region of interest" description="Disordered" evidence="1">
    <location>
        <begin position="1"/>
        <end position="28"/>
    </location>
</feature>
<dbReference type="EMBL" id="JAVFWL010000003">
    <property type="protein sequence ID" value="KAK6739762.1"/>
    <property type="molecule type" value="Genomic_DNA"/>
</dbReference>
<comment type="caution">
    <text evidence="2">The sequence shown here is derived from an EMBL/GenBank/DDBJ whole genome shotgun (WGS) entry which is preliminary data.</text>
</comment>
<feature type="compositionally biased region" description="Low complexity" evidence="1">
    <location>
        <begin position="265"/>
        <end position="292"/>
    </location>
</feature>
<dbReference type="Gene3D" id="1.20.940.10">
    <property type="entry name" value="Functional domain of the splicing factor Prp18"/>
    <property type="match status" value="1"/>
</dbReference>
<name>A0ABR1CN37_NECAM</name>
<evidence type="ECO:0000313" key="2">
    <source>
        <dbReference type="EMBL" id="KAK6739762.1"/>
    </source>
</evidence>
<reference evidence="2 3" key="1">
    <citation type="submission" date="2023-08" db="EMBL/GenBank/DDBJ databases">
        <title>A Necator americanus chromosomal reference genome.</title>
        <authorList>
            <person name="Ilik V."/>
            <person name="Petrzelkova K.J."/>
            <person name="Pardy F."/>
            <person name="Fuh T."/>
            <person name="Niatou-Singa F.S."/>
            <person name="Gouil Q."/>
            <person name="Baker L."/>
            <person name="Ritchie M.E."/>
            <person name="Jex A.R."/>
            <person name="Gazzola D."/>
            <person name="Li H."/>
            <person name="Toshio Fujiwara R."/>
            <person name="Zhan B."/>
            <person name="Aroian R.V."/>
            <person name="Pafco B."/>
            <person name="Schwarz E.M."/>
        </authorList>
    </citation>
    <scope>NUCLEOTIDE SEQUENCE [LARGE SCALE GENOMIC DNA]</scope>
    <source>
        <strain evidence="2 3">Aroian</strain>
        <tissue evidence="2">Whole animal</tissue>
    </source>
</reference>
<sequence>MESMQSILPPTVTPGWNDPPNLGGAAAPTASNRLSHLRKRLVDPSISSVSPSSGMMPHQAPDQEYIHRTDSANQQAHPHGHGGHAASQQYGVVPTPVSVGIPTSAPIPGVTTTQATTQAHMQPQQQYTHHLAPIHSVPMTSAYQLPQTAITPDHLPQQPQQQQYPTAAFHAYSQGMPAAQHNQMSADGAVQPQQIDQQNVQLASNQQFFQQQHYHGAPPIHRQRITNFDIARKSQKTGRVRINLASTSPSASPAESSASHYLSASTTSSLTSSPSAITTLSTSSLSMPSSTTQREVHRPVYDAFTVAGGGPGSKSADPFLIRSHSNPNQHNTHVAWAATSNDSSSATVASSASSSPTTSRPVPSLKTVSTTLLSFQSNDVIASLPNCVVDSARRPSTHEGINYRRLQKAPGDVSMSRQQLILCLSAASKKLSPNICRGIQLRIRELEDAMKEGRISEKCLKSLNYVVDSIDREKYDDAHTFFDRLKAEFPDEMGPWAQQGILLLINELRKPSSRIGSAGPHLRSQ</sequence>
<feature type="compositionally biased region" description="Low complexity" evidence="1">
    <location>
        <begin position="345"/>
        <end position="359"/>
    </location>
</feature>
<feature type="region of interest" description="Disordered" evidence="1">
    <location>
        <begin position="345"/>
        <end position="364"/>
    </location>
</feature>
<keyword evidence="3" id="KW-1185">Reference proteome</keyword>
<proteinExistence type="predicted"/>
<gene>
    <name evidence="2" type="primary">Necator_chrIII.g9090</name>
    <name evidence="2" type="ORF">RB195_008325</name>
</gene>
<feature type="region of interest" description="Disordered" evidence="1">
    <location>
        <begin position="265"/>
        <end position="296"/>
    </location>
</feature>
<protein>
    <submittedName>
        <fullName evidence="2">Uncharacterized protein</fullName>
    </submittedName>
</protein>